<accession>A0AAW0LV56</accession>
<protein>
    <submittedName>
        <fullName evidence="11">Receptor-like serine/threonine-protein kinase sd1-7</fullName>
    </submittedName>
</protein>
<dbReference type="InterPro" id="IPR021820">
    <property type="entry name" value="S-locus_recpt_kinase_C"/>
</dbReference>
<sequence length="155" mass="17278">MDELWLNLGLIVYSVANAKLVYACEWNPNAIEALQHNLQANSVSDRCIVLEGDNQITAPKAWKLWNENRAMELMDALMEKPTPASEVLRCIQVSLLCVQQHPEDRPPIASVLLMLDGENSSLPQPKQPGFYTERSITKTDSSSSGKTPYTYNVTG</sequence>
<keyword evidence="8" id="KW-0732">Signal</keyword>
<evidence type="ECO:0000313" key="12">
    <source>
        <dbReference type="Proteomes" id="UP000237347"/>
    </source>
</evidence>
<keyword evidence="1" id="KW-0723">Serine/threonine-protein kinase</keyword>
<comment type="caution">
    <text evidence="11">The sequence shown here is derived from an EMBL/GenBank/DDBJ whole genome shotgun (WGS) entry which is preliminary data.</text>
</comment>
<feature type="domain" description="S-locus receptor kinase C-terminal" evidence="10">
    <location>
        <begin position="118"/>
        <end position="150"/>
    </location>
</feature>
<dbReference type="PANTHER" id="PTHR27002">
    <property type="entry name" value="RECEPTOR-LIKE SERINE/THREONINE-PROTEIN KINASE SD1-8"/>
    <property type="match status" value="1"/>
</dbReference>
<dbReference type="GO" id="GO:0005886">
    <property type="term" value="C:plasma membrane"/>
    <property type="evidence" value="ECO:0007669"/>
    <property type="project" value="TreeGrafter"/>
</dbReference>
<dbReference type="Pfam" id="PF02475">
    <property type="entry name" value="TRM5-TYW2_MTfase"/>
    <property type="match status" value="1"/>
</dbReference>
<evidence type="ECO:0000256" key="8">
    <source>
        <dbReference type="SAM" id="SignalP"/>
    </source>
</evidence>
<feature type="compositionally biased region" description="Polar residues" evidence="7">
    <location>
        <begin position="138"/>
        <end position="155"/>
    </location>
</feature>
<dbReference type="SUPFAM" id="SSF53335">
    <property type="entry name" value="S-adenosyl-L-methionine-dependent methyltransferases"/>
    <property type="match status" value="1"/>
</dbReference>
<dbReference type="GO" id="GO:0004674">
    <property type="term" value="F:protein serine/threonine kinase activity"/>
    <property type="evidence" value="ECO:0007669"/>
    <property type="project" value="UniProtKB-KW"/>
</dbReference>
<gene>
    <name evidence="11" type="primary">SD17</name>
    <name evidence="11" type="ORF">CFP56_027324</name>
</gene>
<evidence type="ECO:0000256" key="6">
    <source>
        <dbReference type="ARBA" id="ARBA00022840"/>
    </source>
</evidence>
<keyword evidence="4" id="KW-0547">Nucleotide-binding</keyword>
<evidence type="ECO:0000256" key="1">
    <source>
        <dbReference type="ARBA" id="ARBA00022527"/>
    </source>
</evidence>
<evidence type="ECO:0000256" key="2">
    <source>
        <dbReference type="ARBA" id="ARBA00022679"/>
    </source>
</evidence>
<organism evidence="11 12">
    <name type="scientific">Quercus suber</name>
    <name type="common">Cork oak</name>
    <dbReference type="NCBI Taxonomy" id="58331"/>
    <lineage>
        <taxon>Eukaryota</taxon>
        <taxon>Viridiplantae</taxon>
        <taxon>Streptophyta</taxon>
        <taxon>Embryophyta</taxon>
        <taxon>Tracheophyta</taxon>
        <taxon>Spermatophyta</taxon>
        <taxon>Magnoliopsida</taxon>
        <taxon>eudicotyledons</taxon>
        <taxon>Gunneridae</taxon>
        <taxon>Pentapetalae</taxon>
        <taxon>rosids</taxon>
        <taxon>fabids</taxon>
        <taxon>Fagales</taxon>
        <taxon>Fagaceae</taxon>
        <taxon>Quercus</taxon>
    </lineage>
</organism>
<dbReference type="EMBL" id="PKMF04000044">
    <property type="protein sequence ID" value="KAK7855527.1"/>
    <property type="molecule type" value="Genomic_DNA"/>
</dbReference>
<dbReference type="SUPFAM" id="SSF56112">
    <property type="entry name" value="Protein kinase-like (PK-like)"/>
    <property type="match status" value="1"/>
</dbReference>
<dbReference type="InterPro" id="IPR029063">
    <property type="entry name" value="SAM-dependent_MTases_sf"/>
</dbReference>
<feature type="chain" id="PRO_5044024508" evidence="8">
    <location>
        <begin position="24"/>
        <end position="155"/>
    </location>
</feature>
<feature type="domain" description="TRM5/TYW2-like methyltransferase" evidence="9">
    <location>
        <begin position="11"/>
        <end position="57"/>
    </location>
</feature>
<dbReference type="PANTHER" id="PTHR27002:SF864">
    <property type="entry name" value="RECEPTOR-LIKE SERINE_THREONINE-PROTEIN KINASE"/>
    <property type="match status" value="1"/>
</dbReference>
<evidence type="ECO:0000259" key="10">
    <source>
        <dbReference type="Pfam" id="PF11883"/>
    </source>
</evidence>
<evidence type="ECO:0000313" key="11">
    <source>
        <dbReference type="EMBL" id="KAK7855527.1"/>
    </source>
</evidence>
<dbReference type="Gene3D" id="3.40.50.150">
    <property type="entry name" value="Vaccinia Virus protein VP39"/>
    <property type="match status" value="1"/>
</dbReference>
<proteinExistence type="predicted"/>
<feature type="region of interest" description="Disordered" evidence="7">
    <location>
        <begin position="123"/>
        <end position="155"/>
    </location>
</feature>
<evidence type="ECO:0000256" key="3">
    <source>
        <dbReference type="ARBA" id="ARBA00022691"/>
    </source>
</evidence>
<dbReference type="AlphaFoldDB" id="A0AAW0LV56"/>
<evidence type="ECO:0000256" key="5">
    <source>
        <dbReference type="ARBA" id="ARBA00022777"/>
    </source>
</evidence>
<evidence type="ECO:0000259" key="9">
    <source>
        <dbReference type="Pfam" id="PF02475"/>
    </source>
</evidence>
<keyword evidence="2" id="KW-0808">Transferase</keyword>
<keyword evidence="12" id="KW-1185">Reference proteome</keyword>
<reference evidence="11 12" key="1">
    <citation type="journal article" date="2018" name="Sci. Data">
        <title>The draft genome sequence of cork oak.</title>
        <authorList>
            <person name="Ramos A.M."/>
            <person name="Usie A."/>
            <person name="Barbosa P."/>
            <person name="Barros P.M."/>
            <person name="Capote T."/>
            <person name="Chaves I."/>
            <person name="Simoes F."/>
            <person name="Abreu I."/>
            <person name="Carrasquinho I."/>
            <person name="Faro C."/>
            <person name="Guimaraes J.B."/>
            <person name="Mendonca D."/>
            <person name="Nobrega F."/>
            <person name="Rodrigues L."/>
            <person name="Saibo N.J.M."/>
            <person name="Varela M.C."/>
            <person name="Egas C."/>
            <person name="Matos J."/>
            <person name="Miguel C.M."/>
            <person name="Oliveira M.M."/>
            <person name="Ricardo C.P."/>
            <person name="Goncalves S."/>
        </authorList>
    </citation>
    <scope>NUCLEOTIDE SEQUENCE [LARGE SCALE GENOMIC DNA]</scope>
    <source>
        <strain evidence="12">cv. HL8</strain>
    </source>
</reference>
<keyword evidence="3" id="KW-0949">S-adenosyl-L-methionine</keyword>
<dbReference type="Proteomes" id="UP000237347">
    <property type="component" value="Unassembled WGS sequence"/>
</dbReference>
<evidence type="ECO:0000256" key="7">
    <source>
        <dbReference type="SAM" id="MobiDB-lite"/>
    </source>
</evidence>
<keyword evidence="6" id="KW-0067">ATP-binding</keyword>
<name>A0AAW0LV56_QUESU</name>
<dbReference type="Pfam" id="PF11883">
    <property type="entry name" value="DUF3403"/>
    <property type="match status" value="1"/>
</dbReference>
<keyword evidence="5" id="KW-0418">Kinase</keyword>
<evidence type="ECO:0000256" key="4">
    <source>
        <dbReference type="ARBA" id="ARBA00022741"/>
    </source>
</evidence>
<dbReference type="InterPro" id="IPR056743">
    <property type="entry name" value="TRM5-TYW2-like_MTfase"/>
</dbReference>
<feature type="signal peptide" evidence="8">
    <location>
        <begin position="1"/>
        <end position="23"/>
    </location>
</feature>
<dbReference type="GO" id="GO:0005524">
    <property type="term" value="F:ATP binding"/>
    <property type="evidence" value="ECO:0007669"/>
    <property type="project" value="UniProtKB-KW"/>
</dbReference>
<dbReference type="InterPro" id="IPR011009">
    <property type="entry name" value="Kinase-like_dom_sf"/>
</dbReference>